<feature type="region of interest" description="Disordered" evidence="1">
    <location>
        <begin position="1"/>
        <end position="51"/>
    </location>
</feature>
<evidence type="ECO:0000313" key="3">
    <source>
        <dbReference type="Proteomes" id="UP001176941"/>
    </source>
</evidence>
<feature type="compositionally biased region" description="Basic residues" evidence="1">
    <location>
        <begin position="18"/>
        <end position="27"/>
    </location>
</feature>
<accession>A0ABN9A3E1</accession>
<dbReference type="EMBL" id="OX459945">
    <property type="protein sequence ID" value="CAI9179472.1"/>
    <property type="molecule type" value="Genomic_DNA"/>
</dbReference>
<sequence>MPPPCARNPVTGSLSSRPRPRGLRRLTGHCSASAAASENQARGCHVRGPGRDVIRRRGLGAVRDGGVGPDSAPLLVRGRTWAERLRSPGGRERWEPWEPMRLE</sequence>
<proteinExistence type="predicted"/>
<evidence type="ECO:0000313" key="2">
    <source>
        <dbReference type="EMBL" id="CAI9179472.1"/>
    </source>
</evidence>
<organism evidence="2 3">
    <name type="scientific">Rangifer tarandus platyrhynchus</name>
    <name type="common">Svalbard reindeer</name>
    <dbReference type="NCBI Taxonomy" id="3082113"/>
    <lineage>
        <taxon>Eukaryota</taxon>
        <taxon>Metazoa</taxon>
        <taxon>Chordata</taxon>
        <taxon>Craniata</taxon>
        <taxon>Vertebrata</taxon>
        <taxon>Euteleostomi</taxon>
        <taxon>Mammalia</taxon>
        <taxon>Eutheria</taxon>
        <taxon>Laurasiatheria</taxon>
        <taxon>Artiodactyla</taxon>
        <taxon>Ruminantia</taxon>
        <taxon>Pecora</taxon>
        <taxon>Cervidae</taxon>
        <taxon>Odocoileinae</taxon>
        <taxon>Rangifer</taxon>
    </lineage>
</organism>
<dbReference type="Proteomes" id="UP001176941">
    <property type="component" value="Chromosome 9"/>
</dbReference>
<reference evidence="2" key="1">
    <citation type="submission" date="2023-04" db="EMBL/GenBank/DDBJ databases">
        <authorList>
            <consortium name="ELIXIR-Norway"/>
        </authorList>
    </citation>
    <scope>NUCLEOTIDE SEQUENCE [LARGE SCALE GENOMIC DNA]</scope>
</reference>
<name>A0ABN9A3E1_RANTA</name>
<protein>
    <submittedName>
        <fullName evidence="2">Uncharacterized protein</fullName>
    </submittedName>
</protein>
<gene>
    <name evidence="2" type="ORF">MRATA1EN1_LOCUS28434</name>
</gene>
<keyword evidence="3" id="KW-1185">Reference proteome</keyword>
<evidence type="ECO:0000256" key="1">
    <source>
        <dbReference type="SAM" id="MobiDB-lite"/>
    </source>
</evidence>